<dbReference type="AlphaFoldDB" id="X1JB86"/>
<evidence type="ECO:0000313" key="1">
    <source>
        <dbReference type="EMBL" id="GAH75629.1"/>
    </source>
</evidence>
<name>X1JB86_9ZZZZ</name>
<accession>X1JB86</accession>
<dbReference type="SUPFAM" id="SSF109854">
    <property type="entry name" value="DinB/YfiT-like putative metalloenzymes"/>
    <property type="match status" value="1"/>
</dbReference>
<dbReference type="InterPro" id="IPR034660">
    <property type="entry name" value="DinB/YfiT-like"/>
</dbReference>
<comment type="caution">
    <text evidence="1">The sequence shown here is derived from an EMBL/GenBank/DDBJ whole genome shotgun (WGS) entry which is preliminary data.</text>
</comment>
<protein>
    <recommendedName>
        <fullName evidence="2">DinB-like domain-containing protein</fullName>
    </recommendedName>
</protein>
<sequence length="177" mass="20066">MVIGKFEPKAAKVGSLKDSLAVGLDEALTALEESFYNLTDEQAWARPCRARHCITTIIMHVHHNTDINACQLQTGKLMLEHYERFNIWFEPDPDHHTRQDDLPTVETMLERHRALVAAAKAGLEAASEEDLLGPRMSAGTDWCDRHGRNSAEAYARVIWHTMAHVRQIWLLRGVMGL</sequence>
<proteinExistence type="predicted"/>
<organism evidence="1">
    <name type="scientific">marine sediment metagenome</name>
    <dbReference type="NCBI Taxonomy" id="412755"/>
    <lineage>
        <taxon>unclassified sequences</taxon>
        <taxon>metagenomes</taxon>
        <taxon>ecological metagenomes</taxon>
    </lineage>
</organism>
<feature type="non-terminal residue" evidence="1">
    <location>
        <position position="177"/>
    </location>
</feature>
<dbReference type="Pfam" id="PF04978">
    <property type="entry name" value="MST"/>
    <property type="match status" value="1"/>
</dbReference>
<dbReference type="EMBL" id="BARU01028951">
    <property type="protein sequence ID" value="GAH75629.1"/>
    <property type="molecule type" value="Genomic_DNA"/>
</dbReference>
<evidence type="ECO:0008006" key="2">
    <source>
        <dbReference type="Google" id="ProtNLM"/>
    </source>
</evidence>
<reference evidence="1" key="1">
    <citation type="journal article" date="2014" name="Front. Microbiol.">
        <title>High frequency of phylogenetically diverse reductive dehalogenase-homologous genes in deep subseafloor sedimentary metagenomes.</title>
        <authorList>
            <person name="Kawai M."/>
            <person name="Futagami T."/>
            <person name="Toyoda A."/>
            <person name="Takaki Y."/>
            <person name="Nishi S."/>
            <person name="Hori S."/>
            <person name="Arai W."/>
            <person name="Tsubouchi T."/>
            <person name="Morono Y."/>
            <person name="Uchiyama I."/>
            <person name="Ito T."/>
            <person name="Fujiyama A."/>
            <person name="Inagaki F."/>
            <person name="Takami H."/>
        </authorList>
    </citation>
    <scope>NUCLEOTIDE SEQUENCE</scope>
    <source>
        <strain evidence="1">Expedition CK06-06</strain>
    </source>
</reference>
<dbReference type="Gene3D" id="1.20.120.450">
    <property type="entry name" value="dinb family like domain"/>
    <property type="match status" value="1"/>
</dbReference>
<gene>
    <name evidence="1" type="ORF">S03H2_46141</name>
</gene>
<dbReference type="InterPro" id="IPR007061">
    <property type="entry name" value="MST-like"/>
</dbReference>